<organism evidence="2 3">
    <name type="scientific">Candidatus Sungiibacteriota bacterium</name>
    <dbReference type="NCBI Taxonomy" id="2750080"/>
    <lineage>
        <taxon>Bacteria</taxon>
        <taxon>Candidatus Sungiibacteriota</taxon>
    </lineage>
</organism>
<name>A0A931SBL8_9BACT</name>
<evidence type="ECO:0000313" key="3">
    <source>
        <dbReference type="Proteomes" id="UP000724148"/>
    </source>
</evidence>
<dbReference type="Proteomes" id="UP000724148">
    <property type="component" value="Unassembled WGS sequence"/>
</dbReference>
<evidence type="ECO:0000256" key="1">
    <source>
        <dbReference type="SAM" id="MobiDB-lite"/>
    </source>
</evidence>
<gene>
    <name evidence="2" type="ORF">HYT40_02045</name>
</gene>
<reference evidence="2" key="1">
    <citation type="submission" date="2020-07" db="EMBL/GenBank/DDBJ databases">
        <title>Huge and variable diversity of episymbiotic CPR bacteria and DPANN archaea in groundwater ecosystems.</title>
        <authorList>
            <person name="He C.Y."/>
            <person name="Keren R."/>
            <person name="Whittaker M."/>
            <person name="Farag I.F."/>
            <person name="Doudna J."/>
            <person name="Cate J.H.D."/>
            <person name="Banfield J.F."/>
        </authorList>
    </citation>
    <scope>NUCLEOTIDE SEQUENCE</scope>
    <source>
        <strain evidence="2">NC_groundwater_193_Ag_S-0.1um_51_7</strain>
    </source>
</reference>
<feature type="region of interest" description="Disordered" evidence="1">
    <location>
        <begin position="207"/>
        <end position="257"/>
    </location>
</feature>
<sequence length="305" mass="34452">MCLLHKTVVPASVVVNRDLGYCAFHERVGPSRRRINVFAPWENQPKEMRARLRKNASSEEVMRTILRLKARWEGLSIRELVEETGLSLAFVCGVFPRAKRQFERMRRAGILEPSLEEFVTWSGNPQPRTFVVEEGSDTYPSLVPGPISDTADYVHDQEERRLPMPKGKKLSRGEISKIQSLLKDGKKTRAEIAGQFGVAETTIKKYGHKKGSRKKVKEDVGRKRSSLAMPRLPEKRGASSSPKAQSQGTTARSERLESAWAKVQEGLAEIEVIYAEANAEAQMSLDYSRRALDKITKFGGRRKKK</sequence>
<evidence type="ECO:0000313" key="2">
    <source>
        <dbReference type="EMBL" id="MBI2096915.1"/>
    </source>
</evidence>
<dbReference type="AlphaFoldDB" id="A0A931SBL8"/>
<dbReference type="EMBL" id="JACOZA010000053">
    <property type="protein sequence ID" value="MBI2096915.1"/>
    <property type="molecule type" value="Genomic_DNA"/>
</dbReference>
<feature type="compositionally biased region" description="Polar residues" evidence="1">
    <location>
        <begin position="238"/>
        <end position="251"/>
    </location>
</feature>
<proteinExistence type="predicted"/>
<protein>
    <submittedName>
        <fullName evidence="2">Uncharacterized protein</fullName>
    </submittedName>
</protein>
<comment type="caution">
    <text evidence="2">The sequence shown here is derived from an EMBL/GenBank/DDBJ whole genome shotgun (WGS) entry which is preliminary data.</text>
</comment>
<dbReference type="Gene3D" id="1.10.10.60">
    <property type="entry name" value="Homeodomain-like"/>
    <property type="match status" value="1"/>
</dbReference>
<accession>A0A931SBL8</accession>